<keyword evidence="1" id="KW-0802">TPR repeat</keyword>
<name>A0A1D1ZXR7_AUXPR</name>
<reference evidence="3" key="1">
    <citation type="submission" date="2015-08" db="EMBL/GenBank/DDBJ databases">
        <authorList>
            <person name="Babu N.S."/>
            <person name="Beckwith C.J."/>
            <person name="Beseler K.G."/>
            <person name="Brison A."/>
            <person name="Carone J.V."/>
            <person name="Caskin T.P."/>
            <person name="Diamond M."/>
            <person name="Durham M.E."/>
            <person name="Foxe J.M."/>
            <person name="Go M."/>
            <person name="Henderson B.A."/>
            <person name="Jones I.B."/>
            <person name="McGettigan J.A."/>
            <person name="Micheletti S.J."/>
            <person name="Nasrallah M.E."/>
            <person name="Ortiz D."/>
            <person name="Piller C.R."/>
            <person name="Privatt S.R."/>
            <person name="Schneider S.L."/>
            <person name="Sharp S."/>
            <person name="Smith T.C."/>
            <person name="Stanton J.D."/>
            <person name="Ullery H.E."/>
            <person name="Wilson R.J."/>
            <person name="Serrano M.G."/>
            <person name="Buck G."/>
            <person name="Lee V."/>
            <person name="Wang Y."/>
            <person name="Carvalho R."/>
            <person name="Voegtly L."/>
            <person name="Shi R."/>
            <person name="Duckworth R."/>
            <person name="Johnson A."/>
            <person name="Loviza R."/>
            <person name="Walstead R."/>
            <person name="Shah Z."/>
            <person name="Kiflezghi M."/>
            <person name="Wade K."/>
            <person name="Ball S.L."/>
            <person name="Bradley K.W."/>
            <person name="Asai D.J."/>
            <person name="Bowman C.A."/>
            <person name="Russell D.A."/>
            <person name="Pope W.H."/>
            <person name="Jacobs-Sera D."/>
            <person name="Hendrix R.W."/>
            <person name="Hatfull G.F."/>
        </authorList>
    </citation>
    <scope>NUCLEOTIDE SEQUENCE</scope>
</reference>
<evidence type="ECO:0000313" key="3">
    <source>
        <dbReference type="EMBL" id="JAT71729.1"/>
    </source>
</evidence>
<dbReference type="InterPro" id="IPR019734">
    <property type="entry name" value="TPR_rpt"/>
</dbReference>
<accession>A0A1D1ZXR7</accession>
<proteinExistence type="predicted"/>
<gene>
    <name evidence="3" type="ORF">g.37052</name>
</gene>
<dbReference type="EMBL" id="GDKF01006893">
    <property type="protein sequence ID" value="JAT71729.1"/>
    <property type="molecule type" value="Transcribed_RNA"/>
</dbReference>
<dbReference type="AlphaFoldDB" id="A0A1D1ZXR7"/>
<feature type="repeat" description="TPR" evidence="1">
    <location>
        <begin position="53"/>
        <end position="86"/>
    </location>
</feature>
<evidence type="ECO:0000256" key="1">
    <source>
        <dbReference type="PROSITE-ProRule" id="PRU00339"/>
    </source>
</evidence>
<sequence>QGARGHVTDRSRVAGAEHLKGGPGTCGHGIPLVACRPQWRSLAIHAPHASLPLAAWLVLGKALRGARNIHGARRAFQMGLQVDPSNRTLSMLLAKSVAEAVESDASEDAARAAGGGGGRREPSSVLPQDQEPALGDSDALSCDDPGSTAPCSPRCAEGEEEGPGSTAAVAAAAEAAAAAAAA</sequence>
<protein>
    <submittedName>
        <fullName evidence="3">Uncharacterized protein</fullName>
    </submittedName>
</protein>
<organism evidence="3">
    <name type="scientific">Auxenochlorella protothecoides</name>
    <name type="common">Green microalga</name>
    <name type="synonym">Chlorella protothecoides</name>
    <dbReference type="NCBI Taxonomy" id="3075"/>
    <lineage>
        <taxon>Eukaryota</taxon>
        <taxon>Viridiplantae</taxon>
        <taxon>Chlorophyta</taxon>
        <taxon>core chlorophytes</taxon>
        <taxon>Trebouxiophyceae</taxon>
        <taxon>Chlorellales</taxon>
        <taxon>Chlorellaceae</taxon>
        <taxon>Auxenochlorella</taxon>
    </lineage>
</organism>
<dbReference type="PROSITE" id="PS50005">
    <property type="entry name" value="TPR"/>
    <property type="match status" value="1"/>
</dbReference>
<feature type="non-terminal residue" evidence="3">
    <location>
        <position position="1"/>
    </location>
</feature>
<evidence type="ECO:0000256" key="2">
    <source>
        <dbReference type="SAM" id="MobiDB-lite"/>
    </source>
</evidence>
<feature type="region of interest" description="Disordered" evidence="2">
    <location>
        <begin position="103"/>
        <end position="168"/>
    </location>
</feature>
<feature type="non-terminal residue" evidence="3">
    <location>
        <position position="182"/>
    </location>
</feature>